<organism evidence="1 2">
    <name type="scientific">Didymella glomerata</name>
    <dbReference type="NCBI Taxonomy" id="749621"/>
    <lineage>
        <taxon>Eukaryota</taxon>
        <taxon>Fungi</taxon>
        <taxon>Dikarya</taxon>
        <taxon>Ascomycota</taxon>
        <taxon>Pezizomycotina</taxon>
        <taxon>Dothideomycetes</taxon>
        <taxon>Pleosporomycetidae</taxon>
        <taxon>Pleosporales</taxon>
        <taxon>Pleosporineae</taxon>
        <taxon>Didymellaceae</taxon>
        <taxon>Didymella</taxon>
    </lineage>
</organism>
<sequence>MSETTLQDHRLAAAHTSNTYTSLKTCALAFIAAQKHNPNLAVTMDFSALAALTTQSFTHTFGPAFSVAQTPKLQGVFDFARFRAHLESMLPMLERWEIEVTGAVVDEQGKSVVVRARYEMFVKGVEEGVENDVVWWLELEEQQCGSEGGHGNAADGGWRVRKSTEIVDFGASARIRELMMAGKGESARKDSAAAAE</sequence>
<dbReference type="Gene3D" id="3.10.450.50">
    <property type="match status" value="1"/>
</dbReference>
<comment type="caution">
    <text evidence="1">The sequence shown here is derived from an EMBL/GenBank/DDBJ whole genome shotgun (WGS) entry which is preliminary data.</text>
</comment>
<evidence type="ECO:0000313" key="1">
    <source>
        <dbReference type="EMBL" id="KAJ4337487.1"/>
    </source>
</evidence>
<dbReference type="AlphaFoldDB" id="A0A9W9C0E9"/>
<dbReference type="Proteomes" id="UP001140562">
    <property type="component" value="Unassembled WGS sequence"/>
</dbReference>
<protein>
    <submittedName>
        <fullName evidence="1">Uncharacterized protein</fullName>
    </submittedName>
</protein>
<keyword evidence="2" id="KW-1185">Reference proteome</keyword>
<dbReference type="SUPFAM" id="SSF54427">
    <property type="entry name" value="NTF2-like"/>
    <property type="match status" value="1"/>
</dbReference>
<proteinExistence type="predicted"/>
<accession>A0A9W9C0E9</accession>
<evidence type="ECO:0000313" key="2">
    <source>
        <dbReference type="Proteomes" id="UP001140562"/>
    </source>
</evidence>
<name>A0A9W9C0E9_9PLEO</name>
<dbReference type="InterPro" id="IPR032710">
    <property type="entry name" value="NTF2-like_dom_sf"/>
</dbReference>
<reference evidence="1" key="1">
    <citation type="submission" date="2022-10" db="EMBL/GenBank/DDBJ databases">
        <title>Tapping the CABI collections for fungal endophytes: first genome assemblies for Collariella, Neodidymelliopsis, Ascochyta clinopodiicola, Didymella pomorum, Didymosphaeria variabile, Neocosmospora piperis and Neocucurbitaria cava.</title>
        <authorList>
            <person name="Hill R."/>
        </authorList>
    </citation>
    <scope>NUCLEOTIDE SEQUENCE</scope>
    <source>
        <strain evidence="1">IMI 360193</strain>
    </source>
</reference>
<gene>
    <name evidence="1" type="ORF">N0V87_004633</name>
</gene>
<dbReference type="OrthoDB" id="414540at2759"/>
<dbReference type="EMBL" id="JAPEUV010000038">
    <property type="protein sequence ID" value="KAJ4337487.1"/>
    <property type="molecule type" value="Genomic_DNA"/>
</dbReference>